<gene>
    <name evidence="2" type="ORF">COX18_00965</name>
</gene>
<proteinExistence type="predicted"/>
<organism evidence="2 3">
    <name type="scientific">Candidatus Desantisbacteria bacterium CG23_combo_of_CG06-09_8_20_14_all_40_23</name>
    <dbReference type="NCBI Taxonomy" id="1974550"/>
    <lineage>
        <taxon>Bacteria</taxon>
        <taxon>Candidatus Desantisiibacteriota</taxon>
    </lineage>
</organism>
<reference evidence="2 3" key="1">
    <citation type="submission" date="2017-09" db="EMBL/GenBank/DDBJ databases">
        <title>Depth-based differentiation of microbial function through sediment-hosted aquifers and enrichment of novel symbionts in the deep terrestrial subsurface.</title>
        <authorList>
            <person name="Probst A.J."/>
            <person name="Ladd B."/>
            <person name="Jarett J.K."/>
            <person name="Geller-Mcgrath D.E."/>
            <person name="Sieber C.M."/>
            <person name="Emerson J.B."/>
            <person name="Anantharaman K."/>
            <person name="Thomas B.C."/>
            <person name="Malmstrom R."/>
            <person name="Stieglmeier M."/>
            <person name="Klingl A."/>
            <person name="Woyke T."/>
            <person name="Ryan C.M."/>
            <person name="Banfield J.F."/>
        </authorList>
    </citation>
    <scope>NUCLEOTIDE SEQUENCE [LARGE SCALE GENOMIC DNA]</scope>
    <source>
        <strain evidence="2">CG23_combo_of_CG06-09_8_20_14_all_40_23</strain>
    </source>
</reference>
<dbReference type="EMBL" id="PCSH01000018">
    <property type="protein sequence ID" value="PIP42235.1"/>
    <property type="molecule type" value="Genomic_DNA"/>
</dbReference>
<comment type="caution">
    <text evidence="2">The sequence shown here is derived from an EMBL/GenBank/DDBJ whole genome shotgun (WGS) entry which is preliminary data.</text>
</comment>
<evidence type="ECO:0000259" key="1">
    <source>
        <dbReference type="Pfam" id="PF01345"/>
    </source>
</evidence>
<accession>A0A2H0A9W0</accession>
<dbReference type="InterPro" id="IPR047589">
    <property type="entry name" value="DUF11_rpt"/>
</dbReference>
<dbReference type="AlphaFoldDB" id="A0A2H0A9W0"/>
<name>A0A2H0A9W0_9BACT</name>
<feature type="domain" description="DUF11" evidence="1">
    <location>
        <begin position="126"/>
        <end position="177"/>
    </location>
</feature>
<evidence type="ECO:0000313" key="2">
    <source>
        <dbReference type="EMBL" id="PIP42235.1"/>
    </source>
</evidence>
<evidence type="ECO:0000313" key="3">
    <source>
        <dbReference type="Proteomes" id="UP000231067"/>
    </source>
</evidence>
<dbReference type="Pfam" id="PF01345">
    <property type="entry name" value="DUF11"/>
    <property type="match status" value="1"/>
</dbReference>
<dbReference type="NCBIfam" id="TIGR01451">
    <property type="entry name" value="B_ant_repeat"/>
    <property type="match status" value="1"/>
</dbReference>
<dbReference type="Proteomes" id="UP000231067">
    <property type="component" value="Unassembled WGS sequence"/>
</dbReference>
<dbReference type="InterPro" id="IPR001434">
    <property type="entry name" value="OmcB-like_DUF11"/>
</dbReference>
<protein>
    <recommendedName>
        <fullName evidence="1">DUF11 domain-containing protein</fullName>
    </recommendedName>
</protein>
<sequence length="192" mass="20011">MEVVLKKRNLEVICELIFFIILLACKVNAAPIVDVSPNAGTIGISVIVTGGGFSPTEGIVIDFGNTTTIATALTDAFGSFSTTFTITPQPSSGTITVNAKGLISGTIATTEFNLLEPPQPLLKFYKEVSPSGPATSGASLTYTLYYQNIGSGTATTVVLTDAIPAETTYITNSASGTNTTIFYSRDGGITYD</sequence>